<feature type="compositionally biased region" description="Basic residues" evidence="1">
    <location>
        <begin position="959"/>
        <end position="968"/>
    </location>
</feature>
<proteinExistence type="predicted"/>
<dbReference type="PANTHER" id="PTHR19446">
    <property type="entry name" value="REVERSE TRANSCRIPTASES"/>
    <property type="match status" value="1"/>
</dbReference>
<reference evidence="3" key="1">
    <citation type="submission" date="2021-02" db="EMBL/GenBank/DDBJ databases">
        <authorList>
            <person name="Dougan E. K."/>
            <person name="Rhodes N."/>
            <person name="Thang M."/>
            <person name="Chan C."/>
        </authorList>
    </citation>
    <scope>NUCLEOTIDE SEQUENCE</scope>
</reference>
<dbReference type="InterPro" id="IPR000477">
    <property type="entry name" value="RT_dom"/>
</dbReference>
<feature type="domain" description="Reverse transcriptase" evidence="2">
    <location>
        <begin position="428"/>
        <end position="653"/>
    </location>
</feature>
<evidence type="ECO:0000256" key="1">
    <source>
        <dbReference type="SAM" id="MobiDB-lite"/>
    </source>
</evidence>
<dbReference type="Gene3D" id="3.60.10.10">
    <property type="entry name" value="Endonuclease/exonuclease/phosphatase"/>
    <property type="match status" value="1"/>
</dbReference>
<dbReference type="EMBL" id="CAJNJA010032072">
    <property type="protein sequence ID" value="CAE7663493.1"/>
    <property type="molecule type" value="Genomic_DNA"/>
</dbReference>
<gene>
    <name evidence="3" type="ORF">SNEC2469_LOCUS18904</name>
</gene>
<organism evidence="3 4">
    <name type="scientific">Symbiodinium necroappetens</name>
    <dbReference type="NCBI Taxonomy" id="1628268"/>
    <lineage>
        <taxon>Eukaryota</taxon>
        <taxon>Sar</taxon>
        <taxon>Alveolata</taxon>
        <taxon>Dinophyceae</taxon>
        <taxon>Suessiales</taxon>
        <taxon>Symbiodiniaceae</taxon>
        <taxon>Symbiodinium</taxon>
    </lineage>
</organism>
<dbReference type="InterPro" id="IPR036691">
    <property type="entry name" value="Endo/exonu/phosph_ase_sf"/>
</dbReference>
<sequence>MQERRDAVWQSLRFLISQTPSTHTLIVGGDFNASLKPLPPWLGQGMLAAKKISPDAEAVEGLLRDFDLRACNTFGRTNSATFVQRTLKESRRSFIDYILIRRGRQHVLQAGPVQQCEVGRWRGGGRHTPQFATLQIQRFRTQRAPPAAEWPRWKCALLQKAIVEQPTLGQDFGECVQRSLKQVKEYNAVSLNQLLLAAGRQVFNIKKPMSLPPPWEAEAHAATIKTMWQHYRAMRTQARTTWGSAALPHVLKAWIHHFRFVRMHKLVQKHSRRLRRERFHTLLEEAEEQDKQGRPQAIFDILRRFTPKQPRQRRHLRDKAGRLLDPVEEAEALAAFWKSVNGTTTRPAKVQCEIQYHITWEELATELLHLKAGKAAPAHFAPHILWQLATPHLAQFLSERVLQAWSTDHVSIDPAWPSAWLVFLKKAGKSGADPSHLRPISLLEPLGKAVAGVLKRHLLPFVTDRVMDLPLFGYLPNRSPIQALEIVYSHCSSVRSRAQASKRSFYALKQGHQAMGLLGVPEDLQDIILKWTAATSYHIVQDSNDHHFGSDKGVRQGCRLSPTLWLCISFVIVQKIEAVLGNNWCRDHLVGFADDTHLRWEFSEAEQLQDALSQADQVLSLLESLGLTLNKEKSVCLLKIAGSQAPSLHRKLSRKTEQGHELHISERWQLPWRSQHVYLGACISYGNYELENAQHRAKAGKAAYARLRGALHTHGILPLRKRLALWQHMVVTSTLYSITASGLNRKAYDFLRVLLTKQARAIARSPRHLDLENDAKFWERVGLEPEQASQLFQETSQDQATADTHVCPECNASFDYAGLPPTAQLSYLQQAQNGTIDQSLETLEQDSDVRAELKRIELPLFSGGASMSAECRRVVDYAAQAPPKAMTTGLETERTEPGIVMTEALPSKEFDQQVETELRTMFGMLPEQKRVHDVTTEQEQDKDRPNKAAKTDDNNNGKGKGHRPKAGRRVGANNGSGGSQRSFQRQVGADEPEGLNEGMMLLMARLLLRQDEAITVMRQSTGFVLWVRTSPAVLLPKIVGAAKLWKERAAKPDNPMSMTSLRSTLLWTLLHQCVVYVEQVTREAEPMQHATQQGWLNSSGQWAYQVWDHTNKVLKVDGEKEPMHHEALLTLLKELKALATQDTISRFHATRPILGELKGPLVTFILDVSFRTAASNEMYNKLCGDDASFFNRQGIAALKTILDHSDRQHDAAEFYSFVVADLTHETELGNCIQPPQILVIRFAREAAHASIHRPFLLPIALVANIAHVRSTCSSVDEHPMMKLQTFSECFHAV</sequence>
<dbReference type="Proteomes" id="UP000601435">
    <property type="component" value="Unassembled WGS sequence"/>
</dbReference>
<dbReference type="Pfam" id="PF00078">
    <property type="entry name" value="RVT_1"/>
    <property type="match status" value="1"/>
</dbReference>
<feature type="compositionally biased region" description="Basic and acidic residues" evidence="1">
    <location>
        <begin position="927"/>
        <end position="955"/>
    </location>
</feature>
<accession>A0A812W984</accession>
<protein>
    <recommendedName>
        <fullName evidence="2">Reverse transcriptase domain-containing protein</fullName>
    </recommendedName>
</protein>
<name>A0A812W984_9DINO</name>
<dbReference type="SUPFAM" id="SSF56219">
    <property type="entry name" value="DNase I-like"/>
    <property type="match status" value="1"/>
</dbReference>
<dbReference type="OrthoDB" id="9048998at2759"/>
<evidence type="ECO:0000313" key="3">
    <source>
        <dbReference type="EMBL" id="CAE7663493.1"/>
    </source>
</evidence>
<evidence type="ECO:0000313" key="4">
    <source>
        <dbReference type="Proteomes" id="UP000601435"/>
    </source>
</evidence>
<keyword evidence="4" id="KW-1185">Reference proteome</keyword>
<evidence type="ECO:0000259" key="2">
    <source>
        <dbReference type="Pfam" id="PF00078"/>
    </source>
</evidence>
<feature type="region of interest" description="Disordered" evidence="1">
    <location>
        <begin position="922"/>
        <end position="988"/>
    </location>
</feature>
<comment type="caution">
    <text evidence="3">The sequence shown here is derived from an EMBL/GenBank/DDBJ whole genome shotgun (WGS) entry which is preliminary data.</text>
</comment>